<keyword evidence="5" id="KW-1185">Reference proteome</keyword>
<evidence type="ECO:0000256" key="2">
    <source>
        <dbReference type="ARBA" id="ARBA00023295"/>
    </source>
</evidence>
<gene>
    <name evidence="4" type="ORF">NFI95_13105</name>
</gene>
<reference evidence="4 5" key="1">
    <citation type="submission" date="2022-06" db="EMBL/GenBank/DDBJ databases">
        <title>Endosaccharibacter gen. nov., sp. nov., endophytic bacteria isolated from sugarcane.</title>
        <authorList>
            <person name="Pitiwittayakul N."/>
            <person name="Yukphan P."/>
            <person name="Charoenyingcharoen P."/>
            <person name="Tanasupawat S."/>
        </authorList>
    </citation>
    <scope>NUCLEOTIDE SEQUENCE [LARGE SCALE GENOMIC DNA]</scope>
    <source>
        <strain evidence="4 5">KSS8</strain>
    </source>
</reference>
<keyword evidence="1 4" id="KW-0378">Hydrolase</keyword>
<evidence type="ECO:0000313" key="5">
    <source>
        <dbReference type="Proteomes" id="UP001524587"/>
    </source>
</evidence>
<evidence type="ECO:0000313" key="4">
    <source>
        <dbReference type="EMBL" id="MCQ8279378.1"/>
    </source>
</evidence>
<dbReference type="InterPro" id="IPR036452">
    <property type="entry name" value="Ribo_hydro-like"/>
</dbReference>
<evidence type="ECO:0000256" key="1">
    <source>
        <dbReference type="ARBA" id="ARBA00022801"/>
    </source>
</evidence>
<dbReference type="PANTHER" id="PTHR12304">
    <property type="entry name" value="INOSINE-URIDINE PREFERRING NUCLEOSIDE HYDROLASE"/>
    <property type="match status" value="1"/>
</dbReference>
<protein>
    <submittedName>
        <fullName evidence="4">Nucleoside hydrolase</fullName>
    </submittedName>
</protein>
<sequence>MIVDTDIGDDIDDAFALALVLHAPSLHLVAVSATLGDTALRARLARRFLDANGRSDVPVYAGPVTPPHTAFTQAAYARGGSAPPGGFPDAVDALLARLRAAPDRSITLLALAPMTTIGAMIRRDPVAFGRLRAVVMMGGSIRRGYPFGPSRGGGPDPEYNVVSDPDGLRALLGSGVPVEMMPLDATLVPLEPADRDAILNQPDETALRALFAEWHERSPYADHPTMFDVVPVAHLLRPDLCREQPMHIVVDNEAFTREEAGPPNASACLQIDPRAVSGMLRAALAK</sequence>
<dbReference type="Proteomes" id="UP001524587">
    <property type="component" value="Unassembled WGS sequence"/>
</dbReference>
<dbReference type="InterPro" id="IPR001910">
    <property type="entry name" value="Inosine/uridine_hydrolase_dom"/>
</dbReference>
<accession>A0ABT1WC35</accession>
<feature type="domain" description="Inosine/uridine-preferring nucleoside hydrolase" evidence="3">
    <location>
        <begin position="1"/>
        <end position="275"/>
    </location>
</feature>
<comment type="caution">
    <text evidence="4">The sequence shown here is derived from an EMBL/GenBank/DDBJ whole genome shotgun (WGS) entry which is preliminary data.</text>
</comment>
<evidence type="ECO:0000259" key="3">
    <source>
        <dbReference type="Pfam" id="PF01156"/>
    </source>
</evidence>
<dbReference type="InterPro" id="IPR023186">
    <property type="entry name" value="IUNH"/>
</dbReference>
<dbReference type="Gene3D" id="3.90.245.10">
    <property type="entry name" value="Ribonucleoside hydrolase-like"/>
    <property type="match status" value="1"/>
</dbReference>
<dbReference type="SUPFAM" id="SSF53590">
    <property type="entry name" value="Nucleoside hydrolase"/>
    <property type="match status" value="1"/>
</dbReference>
<dbReference type="RefSeq" id="WP_422864866.1">
    <property type="nucleotide sequence ID" value="NZ_JAMSKV010000012.1"/>
</dbReference>
<dbReference type="PANTHER" id="PTHR12304:SF4">
    <property type="entry name" value="URIDINE NUCLEOSIDASE"/>
    <property type="match status" value="1"/>
</dbReference>
<name>A0ABT1WC35_9PROT</name>
<dbReference type="Pfam" id="PF01156">
    <property type="entry name" value="IU_nuc_hydro"/>
    <property type="match status" value="1"/>
</dbReference>
<dbReference type="GO" id="GO:0016787">
    <property type="term" value="F:hydrolase activity"/>
    <property type="evidence" value="ECO:0007669"/>
    <property type="project" value="UniProtKB-KW"/>
</dbReference>
<dbReference type="EMBL" id="JAMSKV010000012">
    <property type="protein sequence ID" value="MCQ8279378.1"/>
    <property type="molecule type" value="Genomic_DNA"/>
</dbReference>
<proteinExistence type="predicted"/>
<organism evidence="4 5">
    <name type="scientific">Endosaccharibacter trunci</name>
    <dbReference type="NCBI Taxonomy" id="2812733"/>
    <lineage>
        <taxon>Bacteria</taxon>
        <taxon>Pseudomonadati</taxon>
        <taxon>Pseudomonadota</taxon>
        <taxon>Alphaproteobacteria</taxon>
        <taxon>Acetobacterales</taxon>
        <taxon>Acetobacteraceae</taxon>
        <taxon>Endosaccharibacter</taxon>
    </lineage>
</organism>
<keyword evidence="2" id="KW-0326">Glycosidase</keyword>